<protein>
    <submittedName>
        <fullName evidence="1">Four helix bundle protein</fullName>
    </submittedName>
</protein>
<sequence>MIDEEWGMNIGSIYRVNFERVMKKENLIKDKTYRFALVEVSPYKKVTEEKREYVLAKQLLRSGTSIGANVTEADAAISKAEFSAKISIAYKEAMETGYWLNLLHDSNFISTYDFNTLYQDCTAICKILFSILKSTGRINR</sequence>
<dbReference type="PIRSF" id="PIRSF035652">
    <property type="entry name" value="CHP02436"/>
    <property type="match status" value="1"/>
</dbReference>
<gene>
    <name evidence="1" type="ORF">K4G66_03565</name>
</gene>
<accession>A0AA49GS66</accession>
<name>A0AA49GS66_9BACT</name>
<proteinExistence type="predicted"/>
<dbReference type="PANTHER" id="PTHR38471:SF2">
    <property type="entry name" value="FOUR HELIX BUNDLE PROTEIN"/>
    <property type="match status" value="1"/>
</dbReference>
<reference evidence="1" key="2">
    <citation type="journal article" date="2024" name="Antonie Van Leeuwenhoek">
        <title>Roseihalotalea indica gen. nov., sp. nov., a halophilic Bacteroidetes from mesopelagic Southwest Indian Ocean with higher carbohydrate metabolic potential.</title>
        <authorList>
            <person name="Chen B."/>
            <person name="Zhang M."/>
            <person name="Lin D."/>
            <person name="Ye J."/>
            <person name="Tang K."/>
        </authorList>
    </citation>
    <scope>NUCLEOTIDE SEQUENCE</scope>
    <source>
        <strain evidence="1">TK19036</strain>
    </source>
</reference>
<dbReference type="AlphaFoldDB" id="A0AA49GS66"/>
<dbReference type="InterPro" id="IPR036583">
    <property type="entry name" value="23S_rRNA_IVS_sf"/>
</dbReference>
<dbReference type="Pfam" id="PF05635">
    <property type="entry name" value="23S_rRNA_IVP"/>
    <property type="match status" value="1"/>
</dbReference>
<dbReference type="Gene3D" id="1.20.1440.60">
    <property type="entry name" value="23S rRNA-intervening sequence"/>
    <property type="match status" value="1"/>
</dbReference>
<dbReference type="EMBL" id="CP120682">
    <property type="protein sequence ID" value="WKN37785.1"/>
    <property type="molecule type" value="Genomic_DNA"/>
</dbReference>
<dbReference type="PANTHER" id="PTHR38471">
    <property type="entry name" value="FOUR HELIX BUNDLE PROTEIN"/>
    <property type="match status" value="1"/>
</dbReference>
<dbReference type="NCBIfam" id="TIGR02436">
    <property type="entry name" value="four helix bundle protein"/>
    <property type="match status" value="1"/>
</dbReference>
<dbReference type="SUPFAM" id="SSF158446">
    <property type="entry name" value="IVS-encoded protein-like"/>
    <property type="match status" value="1"/>
</dbReference>
<organism evidence="1">
    <name type="scientific">Roseihalotalea indica</name>
    <dbReference type="NCBI Taxonomy" id="2867963"/>
    <lineage>
        <taxon>Bacteria</taxon>
        <taxon>Pseudomonadati</taxon>
        <taxon>Bacteroidota</taxon>
        <taxon>Cytophagia</taxon>
        <taxon>Cytophagales</taxon>
        <taxon>Catalimonadaceae</taxon>
        <taxon>Roseihalotalea</taxon>
    </lineage>
</organism>
<reference evidence="1" key="1">
    <citation type="journal article" date="2023" name="Comput. Struct. Biotechnol. J.">
        <title>Discovery of a novel marine Bacteroidetes with a rich repertoire of carbohydrate-active enzymes.</title>
        <authorList>
            <person name="Chen B."/>
            <person name="Liu G."/>
            <person name="Chen Q."/>
            <person name="Wang H."/>
            <person name="Liu L."/>
            <person name="Tang K."/>
        </authorList>
    </citation>
    <scope>NUCLEOTIDE SEQUENCE</scope>
    <source>
        <strain evidence="1">TK19036</strain>
    </source>
</reference>
<evidence type="ECO:0000313" key="1">
    <source>
        <dbReference type="EMBL" id="WKN37785.1"/>
    </source>
</evidence>
<dbReference type="InterPro" id="IPR012657">
    <property type="entry name" value="23S_rRNA-intervening_sequence"/>
</dbReference>